<gene>
    <name evidence="2" type="ORF">E1B28_011611</name>
</gene>
<dbReference type="Proteomes" id="UP001049176">
    <property type="component" value="Chromosome 7"/>
</dbReference>
<feature type="transmembrane region" description="Helical" evidence="1">
    <location>
        <begin position="108"/>
        <end position="129"/>
    </location>
</feature>
<evidence type="ECO:0000256" key="1">
    <source>
        <dbReference type="SAM" id="Phobius"/>
    </source>
</evidence>
<dbReference type="GeneID" id="66080686"/>
<accession>A0A9P7USA1</accession>
<dbReference type="PANTHER" id="PTHR12242">
    <property type="entry name" value="OS02G0130600 PROTEIN-RELATED"/>
    <property type="match status" value="1"/>
</dbReference>
<dbReference type="KEGG" id="more:E1B28_011611"/>
<comment type="caution">
    <text evidence="2">The sequence shown here is derived from an EMBL/GenBank/DDBJ whole genome shotgun (WGS) entry which is preliminary data.</text>
</comment>
<feature type="transmembrane region" description="Helical" evidence="1">
    <location>
        <begin position="208"/>
        <end position="228"/>
    </location>
</feature>
<keyword evidence="1" id="KW-1133">Transmembrane helix</keyword>
<feature type="transmembrane region" description="Helical" evidence="1">
    <location>
        <begin position="169"/>
        <end position="188"/>
    </location>
</feature>
<dbReference type="EMBL" id="CM032187">
    <property type="protein sequence ID" value="KAG7089989.1"/>
    <property type="molecule type" value="Genomic_DNA"/>
</dbReference>
<keyword evidence="1" id="KW-0472">Membrane</keyword>
<evidence type="ECO:0000313" key="2">
    <source>
        <dbReference type="EMBL" id="KAG7089989.1"/>
    </source>
</evidence>
<protein>
    <submittedName>
        <fullName evidence="2">Uncharacterized protein</fullName>
    </submittedName>
</protein>
<name>A0A9P7USA1_9AGAR</name>
<reference evidence="2" key="1">
    <citation type="journal article" date="2021" name="Genome Biol. Evol.">
        <title>The assembled and annotated genome of the fairy-ring fungus Marasmius oreades.</title>
        <authorList>
            <person name="Hiltunen M."/>
            <person name="Ament-Velasquez S.L."/>
            <person name="Johannesson H."/>
        </authorList>
    </citation>
    <scope>NUCLEOTIDE SEQUENCE</scope>
    <source>
        <strain evidence="2">03SP1</strain>
    </source>
</reference>
<dbReference type="OrthoDB" id="419711at2759"/>
<feature type="transmembrane region" description="Helical" evidence="1">
    <location>
        <begin position="141"/>
        <end position="162"/>
    </location>
</feature>
<keyword evidence="1" id="KW-0812">Transmembrane</keyword>
<proteinExistence type="predicted"/>
<dbReference type="PANTHER" id="PTHR12242:SF1">
    <property type="entry name" value="MYND-TYPE DOMAIN-CONTAINING PROTEIN"/>
    <property type="match status" value="1"/>
</dbReference>
<evidence type="ECO:0000313" key="3">
    <source>
        <dbReference type="Proteomes" id="UP001049176"/>
    </source>
</evidence>
<feature type="transmembrane region" description="Helical" evidence="1">
    <location>
        <begin position="29"/>
        <end position="49"/>
    </location>
</feature>
<organism evidence="2 3">
    <name type="scientific">Marasmius oreades</name>
    <name type="common">fairy-ring Marasmius</name>
    <dbReference type="NCBI Taxonomy" id="181124"/>
    <lineage>
        <taxon>Eukaryota</taxon>
        <taxon>Fungi</taxon>
        <taxon>Dikarya</taxon>
        <taxon>Basidiomycota</taxon>
        <taxon>Agaricomycotina</taxon>
        <taxon>Agaricomycetes</taxon>
        <taxon>Agaricomycetidae</taxon>
        <taxon>Agaricales</taxon>
        <taxon>Marasmiineae</taxon>
        <taxon>Marasmiaceae</taxon>
        <taxon>Marasmius</taxon>
    </lineage>
</organism>
<sequence length="261" mass="29796">MNKAASASTHFDSYHKLVTSPFFSPTLLAWFRASVAVFTTATLIAILVYDSIVTKDAYRNFSFFTFLTYIGICSYYWASFVQTFWYIRRGFEGYPLQSWGKTLQILHLVLQNTVLNFPIIVTIVFWTSIATPSSVNRLDNLLRNISVHILNSVFCVFEMLLTNNPPPQWIFLPFMILIIGLYTASAYVTHATLGFYPYTFLDPEKSRLSVAGYIVGIVIAEIVIFAATRGLMKLREMMLPVTRTGNSRGNYEMMERDQDSV</sequence>
<feature type="transmembrane region" description="Helical" evidence="1">
    <location>
        <begin position="61"/>
        <end position="87"/>
    </location>
</feature>
<keyword evidence="3" id="KW-1185">Reference proteome</keyword>
<dbReference type="GO" id="GO:0016020">
    <property type="term" value="C:membrane"/>
    <property type="evidence" value="ECO:0007669"/>
    <property type="project" value="TreeGrafter"/>
</dbReference>
<dbReference type="AlphaFoldDB" id="A0A9P7USA1"/>
<dbReference type="RefSeq" id="XP_043006459.1">
    <property type="nucleotide sequence ID" value="XM_043156671.1"/>
</dbReference>